<sequence>MKRTLFIVFVFTTLIGCKDNKPNEIKVDLVDNEIINDTLSKKVTNNLADTLSAKQQSSITFDTDFSDWKTDEVDLSQFEFLERTNDTLKIIARDTTIRLVNEYFDDEKQNYGASRFIVANVYPNHDVIELQAISYEYSYHVLAYLKTGDTIFSYGKPMFSKDGKYIFTSNVDLNAGFDDNGYQIIKLDSLGFKNVKTVDIENWGIQKASWIGTDSIVYSKVTLNENYGFDTEVKKIKIK</sequence>
<dbReference type="RefSeq" id="WP_303307615.1">
    <property type="nucleotide sequence ID" value="NZ_JAODOP010000004.1"/>
</dbReference>
<evidence type="ECO:0000313" key="2">
    <source>
        <dbReference type="Proteomes" id="UP001337305"/>
    </source>
</evidence>
<dbReference type="Proteomes" id="UP001337305">
    <property type="component" value="Unassembled WGS sequence"/>
</dbReference>
<comment type="caution">
    <text evidence="1">The sequence shown here is derived from an EMBL/GenBank/DDBJ whole genome shotgun (WGS) entry which is preliminary data.</text>
</comment>
<proteinExistence type="predicted"/>
<keyword evidence="2" id="KW-1185">Reference proteome</keyword>
<dbReference type="PROSITE" id="PS51257">
    <property type="entry name" value="PROKAR_LIPOPROTEIN"/>
    <property type="match status" value="1"/>
</dbReference>
<gene>
    <name evidence="1" type="ORF">N1F79_19525</name>
</gene>
<dbReference type="EMBL" id="JAODOP010000004">
    <property type="protein sequence ID" value="MEF3835324.1"/>
    <property type="molecule type" value="Genomic_DNA"/>
</dbReference>
<accession>A0ABU7XX62</accession>
<protein>
    <submittedName>
        <fullName evidence="1">Uncharacterized protein</fullName>
    </submittedName>
</protein>
<name>A0ABU7XX62_9FLAO</name>
<evidence type="ECO:0000313" key="1">
    <source>
        <dbReference type="EMBL" id="MEF3835324.1"/>
    </source>
</evidence>
<organism evidence="1 2">
    <name type="scientific">Flavivirga spongiicola</name>
    <dbReference type="NCBI Taxonomy" id="421621"/>
    <lineage>
        <taxon>Bacteria</taxon>
        <taxon>Pseudomonadati</taxon>
        <taxon>Bacteroidota</taxon>
        <taxon>Flavobacteriia</taxon>
        <taxon>Flavobacteriales</taxon>
        <taxon>Flavobacteriaceae</taxon>
        <taxon>Flavivirga</taxon>
    </lineage>
</organism>
<reference evidence="1 2" key="1">
    <citation type="submission" date="2022-09" db="EMBL/GenBank/DDBJ databases">
        <title>Genome sequencing of Flavivirga sp. MEBiC05379.</title>
        <authorList>
            <person name="Oh H.-M."/>
            <person name="Kwon K.K."/>
            <person name="Park M.J."/>
            <person name="Yang S.-H."/>
        </authorList>
    </citation>
    <scope>NUCLEOTIDE SEQUENCE [LARGE SCALE GENOMIC DNA]</scope>
    <source>
        <strain evidence="1 2">MEBiC05379</strain>
    </source>
</reference>